<dbReference type="SUPFAM" id="SSF48452">
    <property type="entry name" value="TPR-like"/>
    <property type="match status" value="1"/>
</dbReference>
<dbReference type="PANTHER" id="PTHR43630:SF2">
    <property type="entry name" value="GLYCOSYLTRANSFERASE"/>
    <property type="match status" value="1"/>
</dbReference>
<comment type="caution">
    <text evidence="3">The sequence shown here is derived from an EMBL/GenBank/DDBJ whole genome shotgun (WGS) entry which is preliminary data.</text>
</comment>
<evidence type="ECO:0000313" key="3">
    <source>
        <dbReference type="EMBL" id="GAA1526623.1"/>
    </source>
</evidence>
<keyword evidence="4" id="KW-1185">Reference proteome</keyword>
<dbReference type="InterPro" id="IPR001173">
    <property type="entry name" value="Glyco_trans_2-like"/>
</dbReference>
<dbReference type="InterPro" id="IPR029044">
    <property type="entry name" value="Nucleotide-diphossugar_trans"/>
</dbReference>
<keyword evidence="1" id="KW-0802">TPR repeat</keyword>
<dbReference type="PANTHER" id="PTHR43630">
    <property type="entry name" value="POLY-BETA-1,6-N-ACETYL-D-GLUCOSAMINE SYNTHASE"/>
    <property type="match status" value="1"/>
</dbReference>
<gene>
    <name evidence="3" type="ORF">GCM10009827_049310</name>
</gene>
<protein>
    <recommendedName>
        <fullName evidence="2">Glycosyltransferase 2-like domain-containing protein</fullName>
    </recommendedName>
</protein>
<dbReference type="Proteomes" id="UP001501470">
    <property type="component" value="Unassembled WGS sequence"/>
</dbReference>
<proteinExistence type="predicted"/>
<organism evidence="3 4">
    <name type="scientific">Dactylosporangium maewongense</name>
    <dbReference type="NCBI Taxonomy" id="634393"/>
    <lineage>
        <taxon>Bacteria</taxon>
        <taxon>Bacillati</taxon>
        <taxon>Actinomycetota</taxon>
        <taxon>Actinomycetes</taxon>
        <taxon>Micromonosporales</taxon>
        <taxon>Micromonosporaceae</taxon>
        <taxon>Dactylosporangium</taxon>
    </lineage>
</organism>
<accession>A0ABP4LNT3</accession>
<dbReference type="Pfam" id="PF00535">
    <property type="entry name" value="Glycos_transf_2"/>
    <property type="match status" value="1"/>
</dbReference>
<dbReference type="PROSITE" id="PS50005">
    <property type="entry name" value="TPR"/>
    <property type="match status" value="1"/>
</dbReference>
<feature type="domain" description="Glycosyltransferase 2-like" evidence="2">
    <location>
        <begin position="7"/>
        <end position="107"/>
    </location>
</feature>
<evidence type="ECO:0000313" key="4">
    <source>
        <dbReference type="Proteomes" id="UP001501470"/>
    </source>
</evidence>
<dbReference type="SUPFAM" id="SSF53448">
    <property type="entry name" value="Nucleotide-diphospho-sugar transferases"/>
    <property type="match status" value="1"/>
</dbReference>
<dbReference type="EMBL" id="BAAAQD010000009">
    <property type="protein sequence ID" value="GAA1526623.1"/>
    <property type="molecule type" value="Genomic_DNA"/>
</dbReference>
<name>A0ABP4LNT3_9ACTN</name>
<dbReference type="InterPro" id="IPR019734">
    <property type="entry name" value="TPR_rpt"/>
</dbReference>
<feature type="repeat" description="TPR" evidence="1">
    <location>
        <begin position="244"/>
        <end position="277"/>
    </location>
</feature>
<evidence type="ECO:0000259" key="2">
    <source>
        <dbReference type="Pfam" id="PF00535"/>
    </source>
</evidence>
<evidence type="ECO:0000256" key="1">
    <source>
        <dbReference type="PROSITE-ProRule" id="PRU00339"/>
    </source>
</evidence>
<dbReference type="InterPro" id="IPR011990">
    <property type="entry name" value="TPR-like_helical_dom_sf"/>
</dbReference>
<sequence length="371" mass="39568">MNLAAVLIVRDSAAMLDRCLTSLRGVVDLIHVHDTGSKDDTPAIAAALDAVVSHGTWTGDFAAARNTALAEAAAARGAPWTPADWVLSIDADDRAVAVPGKLREVLAATTADALLVDIDNAHDELPYTFRTARLFRPAQLRWQGRVHEHLVRIAGGAAPDVFVDRGHGTGVGTGHLQATGTVQGIGIAEWPSAPRDAIRLEHQGYADPDERRSKAERNVELAQAMLDGIADGSADGARDPVRVADILLDLGRSLVGAGRTQDAVDAFETLRELAPGTRQWVLGTDALARLLLGAGMDEAVLVLTAQLRGAGVARDYCDWLDAQALAQLGDVAEAWRLLQPVQRVVDPAGRVYPPEHLAELKRLVDRLHAMS</sequence>
<dbReference type="Gene3D" id="3.90.550.10">
    <property type="entry name" value="Spore Coat Polysaccharide Biosynthesis Protein SpsA, Chain A"/>
    <property type="match status" value="1"/>
</dbReference>
<reference evidence="4" key="1">
    <citation type="journal article" date="2019" name="Int. J. Syst. Evol. Microbiol.">
        <title>The Global Catalogue of Microorganisms (GCM) 10K type strain sequencing project: providing services to taxonomists for standard genome sequencing and annotation.</title>
        <authorList>
            <consortium name="The Broad Institute Genomics Platform"/>
            <consortium name="The Broad Institute Genome Sequencing Center for Infectious Disease"/>
            <person name="Wu L."/>
            <person name="Ma J."/>
        </authorList>
    </citation>
    <scope>NUCLEOTIDE SEQUENCE [LARGE SCALE GENOMIC DNA]</scope>
    <source>
        <strain evidence="4">JCM 15933</strain>
    </source>
</reference>